<feature type="transmembrane region" description="Helical" evidence="1">
    <location>
        <begin position="20"/>
        <end position="42"/>
    </location>
</feature>
<dbReference type="STRING" id="913325.N799_08200"/>
<accession>A0A0A0F3N1</accession>
<sequence>MARTRAWPRGLRATLSWLHLWVGLVAGTVFALIGLSGSVLVFHDDLLQWQHPELTGHELRADGDVLARILREWEPRGLGSVHLPEPDGVPTWQGYFGDGRRGYFDPATGELLLMRSADDDWLMWLHDFHIELLGGDAGKQVLGVVGWIAVGLLLTGLYLWWPKAGRWLAQLKMHRGPPVRRWLSWHRSSGVLLLPLLLLATLTGVGMIYHAGFRAVLTGTFGGDAPPAAPQRAAPEARATDWPRVLALATTALPDARLTRTGAPDPGSDVIAFRARSHGEWHPNGRSLVYIDRAGTRVLAAHDATGQRLGARMTEAIYPLHIGSVGGAVYKWATALAGLLPAFLLVTGFLFWRRRRGKR</sequence>
<gene>
    <name evidence="2" type="ORF">N799_08200</name>
</gene>
<comment type="caution">
    <text evidence="2">The sequence shown here is derived from an EMBL/GenBank/DDBJ whole genome shotgun (WGS) entry which is preliminary data.</text>
</comment>
<dbReference type="Pfam" id="PF03929">
    <property type="entry name" value="PepSY_TM"/>
    <property type="match status" value="1"/>
</dbReference>
<dbReference type="Proteomes" id="UP000029989">
    <property type="component" value="Unassembled WGS sequence"/>
</dbReference>
<feature type="transmembrane region" description="Helical" evidence="1">
    <location>
        <begin position="329"/>
        <end position="352"/>
    </location>
</feature>
<evidence type="ECO:0008006" key="4">
    <source>
        <dbReference type="Google" id="ProtNLM"/>
    </source>
</evidence>
<dbReference type="eggNOG" id="COG3182">
    <property type="taxonomic scope" value="Bacteria"/>
</dbReference>
<evidence type="ECO:0000313" key="2">
    <source>
        <dbReference type="EMBL" id="KGM57409.1"/>
    </source>
</evidence>
<feature type="transmembrane region" description="Helical" evidence="1">
    <location>
        <begin position="141"/>
        <end position="161"/>
    </location>
</feature>
<organism evidence="2 3">
    <name type="scientific">Lysobacter arseniciresistens ZS79</name>
    <dbReference type="NCBI Taxonomy" id="913325"/>
    <lineage>
        <taxon>Bacteria</taxon>
        <taxon>Pseudomonadati</taxon>
        <taxon>Pseudomonadota</taxon>
        <taxon>Gammaproteobacteria</taxon>
        <taxon>Lysobacterales</taxon>
        <taxon>Lysobacteraceae</taxon>
        <taxon>Novilysobacter</taxon>
    </lineage>
</organism>
<evidence type="ECO:0000313" key="3">
    <source>
        <dbReference type="Proteomes" id="UP000029989"/>
    </source>
</evidence>
<feature type="transmembrane region" description="Helical" evidence="1">
    <location>
        <begin position="190"/>
        <end position="211"/>
    </location>
</feature>
<dbReference type="PANTHER" id="PTHR34219:SF3">
    <property type="entry name" value="BLL7967 PROTEIN"/>
    <property type="match status" value="1"/>
</dbReference>
<keyword evidence="3" id="KW-1185">Reference proteome</keyword>
<reference evidence="2 3" key="1">
    <citation type="journal article" date="2015" name="Stand. Genomic Sci.">
        <title>Genomic information of the arsenic-resistant bacterium Lysobacter arseniciresistens type strain ZS79(T) and comparison of Lysobacter draft genomes.</title>
        <authorList>
            <person name="Liu L."/>
            <person name="Zhang S."/>
            <person name="Luo M."/>
            <person name="Wang G."/>
        </authorList>
    </citation>
    <scope>NUCLEOTIDE SEQUENCE [LARGE SCALE GENOMIC DNA]</scope>
    <source>
        <strain evidence="2 3">ZS79</strain>
    </source>
</reference>
<dbReference type="EMBL" id="AVPT01000003">
    <property type="protein sequence ID" value="KGM57409.1"/>
    <property type="molecule type" value="Genomic_DNA"/>
</dbReference>
<dbReference type="InterPro" id="IPR005625">
    <property type="entry name" value="PepSY-ass_TM"/>
</dbReference>
<evidence type="ECO:0000256" key="1">
    <source>
        <dbReference type="SAM" id="Phobius"/>
    </source>
</evidence>
<keyword evidence="1" id="KW-0812">Transmembrane</keyword>
<dbReference type="AlphaFoldDB" id="A0A0A0F3N1"/>
<name>A0A0A0F3N1_9GAMM</name>
<keyword evidence="1" id="KW-1133">Transmembrane helix</keyword>
<protein>
    <recommendedName>
        <fullName evidence="4">PepSY domain-containing protein</fullName>
    </recommendedName>
</protein>
<dbReference type="PANTHER" id="PTHR34219">
    <property type="entry name" value="IRON-REGULATED INNER MEMBRANE PROTEIN-RELATED"/>
    <property type="match status" value="1"/>
</dbReference>
<keyword evidence="1" id="KW-0472">Membrane</keyword>
<proteinExistence type="predicted"/>